<proteinExistence type="predicted"/>
<organism evidence="1">
    <name type="scientific">Rhizophora mucronata</name>
    <name type="common">Asiatic mangrove</name>
    <dbReference type="NCBI Taxonomy" id="61149"/>
    <lineage>
        <taxon>Eukaryota</taxon>
        <taxon>Viridiplantae</taxon>
        <taxon>Streptophyta</taxon>
        <taxon>Embryophyta</taxon>
        <taxon>Tracheophyta</taxon>
        <taxon>Spermatophyta</taxon>
        <taxon>Magnoliopsida</taxon>
        <taxon>eudicotyledons</taxon>
        <taxon>Gunneridae</taxon>
        <taxon>Pentapetalae</taxon>
        <taxon>rosids</taxon>
        <taxon>fabids</taxon>
        <taxon>Malpighiales</taxon>
        <taxon>Rhizophoraceae</taxon>
        <taxon>Rhizophora</taxon>
    </lineage>
</organism>
<protein>
    <submittedName>
        <fullName evidence="1">Nuclear pore complex protein NUP214</fullName>
    </submittedName>
</protein>
<accession>A0A2P2KIM4</accession>
<dbReference type="EMBL" id="GGEC01025080">
    <property type="protein sequence ID" value="MBX05564.1"/>
    <property type="molecule type" value="Transcribed_RNA"/>
</dbReference>
<evidence type="ECO:0000313" key="1">
    <source>
        <dbReference type="EMBL" id="MBX05564.1"/>
    </source>
</evidence>
<sequence>MGLGVSCVGARYLIEEGSNSKEINIRSNSGSKGGRVRREGKNVKFSNGNINNTQILDGRSTSFGLHLLCCIHHILSPGGIKPRGMGKEYEEVVLGNSERARGRALQLEDGGVGRDGDAFADPVEEVIDAFHMLSFYLFFNNYSFSSSSSRPCCCRCCRI</sequence>
<reference evidence="1" key="1">
    <citation type="submission" date="2018-02" db="EMBL/GenBank/DDBJ databases">
        <title>Rhizophora mucronata_Transcriptome.</title>
        <authorList>
            <person name="Meera S.P."/>
            <person name="Sreeshan A."/>
            <person name="Augustine A."/>
        </authorList>
    </citation>
    <scope>NUCLEOTIDE SEQUENCE</scope>
    <source>
        <tissue evidence="1">Leaf</tissue>
    </source>
</reference>
<dbReference type="AlphaFoldDB" id="A0A2P2KIM4"/>
<name>A0A2P2KIM4_RHIMU</name>